<proteinExistence type="inferred from homology"/>
<organism evidence="18 19">
    <name type="scientific">Vitis vinifera</name>
    <name type="common">Grape</name>
    <dbReference type="NCBI Taxonomy" id="29760"/>
    <lineage>
        <taxon>Eukaryota</taxon>
        <taxon>Viridiplantae</taxon>
        <taxon>Streptophyta</taxon>
        <taxon>Embryophyta</taxon>
        <taxon>Tracheophyta</taxon>
        <taxon>Spermatophyta</taxon>
        <taxon>Magnoliopsida</taxon>
        <taxon>eudicotyledons</taxon>
        <taxon>Gunneridae</taxon>
        <taxon>Pentapetalae</taxon>
        <taxon>rosids</taxon>
        <taxon>Vitales</taxon>
        <taxon>Vitaceae</taxon>
        <taxon>Viteae</taxon>
        <taxon>Vitis</taxon>
    </lineage>
</organism>
<comment type="similarity">
    <text evidence="3">Belongs to the peroxidase family. Ascorbate peroxidase subfamily.</text>
</comment>
<dbReference type="Gene3D" id="1.10.520.10">
    <property type="match status" value="2"/>
</dbReference>
<feature type="binding site" evidence="13">
    <location>
        <position position="117"/>
    </location>
    <ligand>
        <name>Ca(2+)</name>
        <dbReference type="ChEBI" id="CHEBI:29108"/>
        <label>1</label>
    </ligand>
</feature>
<evidence type="ECO:0000256" key="14">
    <source>
        <dbReference type="PIRSR" id="PIRSR600823-4"/>
    </source>
</evidence>
<dbReference type="PANTHER" id="PTHR31235">
    <property type="entry name" value="PEROXIDASE 25-RELATED"/>
    <property type="match status" value="1"/>
</dbReference>
<feature type="binding site" evidence="13">
    <location>
        <position position="300"/>
    </location>
    <ligand>
        <name>Ca(2+)</name>
        <dbReference type="ChEBI" id="CHEBI:29108"/>
        <label>2</label>
    </ligand>
</feature>
<dbReference type="PROSITE" id="PS50873">
    <property type="entry name" value="PEROXIDASE_4"/>
    <property type="match status" value="1"/>
</dbReference>
<feature type="binding site" evidence="13">
    <location>
        <position position="119"/>
    </location>
    <ligand>
        <name>Ca(2+)</name>
        <dbReference type="ChEBI" id="CHEBI:29108"/>
        <label>1</label>
    </ligand>
</feature>
<feature type="chain" id="PRO_5018815437" description="Peroxidase" evidence="16">
    <location>
        <begin position="36"/>
        <end position="404"/>
    </location>
</feature>
<dbReference type="CDD" id="cd00693">
    <property type="entry name" value="secretory_peroxidase"/>
    <property type="match status" value="1"/>
</dbReference>
<comment type="subcellular location">
    <subcellularLocation>
        <location evidence="16">Secreted</location>
    </subcellularLocation>
</comment>
<evidence type="ECO:0000256" key="12">
    <source>
        <dbReference type="PIRSR" id="PIRSR600823-2"/>
    </source>
</evidence>
<dbReference type="InterPro" id="IPR000823">
    <property type="entry name" value="Peroxidase_pln"/>
</dbReference>
<feature type="disulfide bond" evidence="15">
    <location>
        <begin position="80"/>
        <end position="159"/>
    </location>
</feature>
<feature type="signal peptide" evidence="16">
    <location>
        <begin position="1"/>
        <end position="35"/>
    </location>
</feature>
<dbReference type="InterPro" id="IPR002016">
    <property type="entry name" value="Haem_peroxidase"/>
</dbReference>
<keyword evidence="13 16" id="KW-0106">Calcium</keyword>
<dbReference type="PROSITE" id="PS00435">
    <property type="entry name" value="PEROXIDASE_1"/>
    <property type="match status" value="1"/>
</dbReference>
<dbReference type="GO" id="GO:0005576">
    <property type="term" value="C:extracellular region"/>
    <property type="evidence" value="ECO:0007669"/>
    <property type="project" value="UniProtKB-SubCell"/>
</dbReference>
<comment type="similarity">
    <text evidence="16">Belongs to the peroxidase family. Classical plant (class III) peroxidase subfamily.</text>
</comment>
<feature type="disulfide bond" evidence="15">
    <location>
        <begin position="244"/>
        <end position="276"/>
    </location>
</feature>
<dbReference type="Pfam" id="PF00141">
    <property type="entry name" value="peroxidase"/>
    <property type="match status" value="1"/>
</dbReference>
<feature type="disulfide bond" evidence="15">
    <location>
        <begin position="165"/>
        <end position="400"/>
    </location>
</feature>
<evidence type="ECO:0000256" key="3">
    <source>
        <dbReference type="ARBA" id="ARBA00006873"/>
    </source>
</evidence>
<keyword evidence="6 16" id="KW-0349">Heme</keyword>
<dbReference type="SUPFAM" id="SSF48113">
    <property type="entry name" value="Heme-dependent peroxidases"/>
    <property type="match status" value="1"/>
</dbReference>
<feature type="site" description="Transition state stabilizer" evidence="14">
    <location>
        <position position="107"/>
    </location>
</feature>
<evidence type="ECO:0000256" key="5">
    <source>
        <dbReference type="ARBA" id="ARBA00022559"/>
    </source>
</evidence>
<comment type="catalytic activity">
    <reaction evidence="1 16">
        <text>2 a phenolic donor + H2O2 = 2 a phenolic radical donor + 2 H2O</text>
        <dbReference type="Rhea" id="RHEA:56136"/>
        <dbReference type="ChEBI" id="CHEBI:15377"/>
        <dbReference type="ChEBI" id="CHEBI:16240"/>
        <dbReference type="ChEBI" id="CHEBI:139520"/>
        <dbReference type="ChEBI" id="CHEBI:139521"/>
        <dbReference type="EC" id="1.11.1.7"/>
    </reaction>
</comment>
<dbReference type="PRINTS" id="PR00458">
    <property type="entry name" value="PEROXIDASE"/>
</dbReference>
<dbReference type="Proteomes" id="UP000288805">
    <property type="component" value="Unassembled WGS sequence"/>
</dbReference>
<evidence type="ECO:0000256" key="10">
    <source>
        <dbReference type="ARBA" id="ARBA00023157"/>
    </source>
</evidence>
<dbReference type="GO" id="GO:0006979">
    <property type="term" value="P:response to oxidative stress"/>
    <property type="evidence" value="ECO:0007669"/>
    <property type="project" value="UniProtKB-UniRule"/>
</dbReference>
<evidence type="ECO:0000256" key="16">
    <source>
        <dbReference type="RuleBase" id="RU362060"/>
    </source>
</evidence>
<accession>A0A438DEY4</accession>
<dbReference type="EC" id="1.11.1.7" evidence="4 16"/>
<evidence type="ECO:0000313" key="19">
    <source>
        <dbReference type="Proteomes" id="UP000288805"/>
    </source>
</evidence>
<keyword evidence="16" id="KW-0964">Secreted</keyword>
<keyword evidence="10 15" id="KW-1015">Disulfide bond</keyword>
<dbReference type="GO" id="GO:0020037">
    <property type="term" value="F:heme binding"/>
    <property type="evidence" value="ECO:0007669"/>
    <property type="project" value="UniProtKB-UniRule"/>
</dbReference>
<dbReference type="FunFam" id="1.10.520.10:FF:000010">
    <property type="entry name" value="Peroxidase"/>
    <property type="match status" value="1"/>
</dbReference>
<keyword evidence="16" id="KW-0376">Hydrogen peroxide</keyword>
<evidence type="ECO:0000256" key="6">
    <source>
        <dbReference type="ARBA" id="ARBA00022617"/>
    </source>
</evidence>
<evidence type="ECO:0000256" key="2">
    <source>
        <dbReference type="ARBA" id="ARBA00002322"/>
    </source>
</evidence>
<protein>
    <recommendedName>
        <fullName evidence="4 16">Peroxidase</fullName>
        <ecNumber evidence="4 16">1.11.1.7</ecNumber>
    </recommendedName>
</protein>
<keyword evidence="5 16" id="KW-0575">Peroxidase</keyword>
<comment type="cofactor">
    <cofactor evidence="13 16">
        <name>Ca(2+)</name>
        <dbReference type="ChEBI" id="CHEBI:29108"/>
    </cofactor>
    <text evidence="13 16">Binds 2 calcium ions per subunit.</text>
</comment>
<dbReference type="GO" id="GO:0042744">
    <property type="term" value="P:hydrogen peroxide catabolic process"/>
    <property type="evidence" value="ECO:0007669"/>
    <property type="project" value="UniProtKB-KW"/>
</dbReference>
<dbReference type="GO" id="GO:0046872">
    <property type="term" value="F:metal ion binding"/>
    <property type="evidence" value="ECO:0007669"/>
    <property type="project" value="UniProtKB-UniRule"/>
</dbReference>
<comment type="function">
    <text evidence="2">Removal of H(2)O(2), oxidation of toxic reductants, biosynthesis and degradation of lignin, suberization, auxin catabolism, response to environmental stresses such as wounding, pathogen attack and oxidative stress. These functions might be dependent on each isozyme/isoform in each plant tissue.</text>
</comment>
<feature type="binding site" evidence="13">
    <location>
        <position position="121"/>
    </location>
    <ligand>
        <name>Ca(2+)</name>
        <dbReference type="ChEBI" id="CHEBI:29108"/>
        <label>1</label>
    </ligand>
</feature>
<reference evidence="18 19" key="1">
    <citation type="journal article" date="2018" name="PLoS Genet.">
        <title>Population sequencing reveals clonal diversity and ancestral inbreeding in the grapevine cultivar Chardonnay.</title>
        <authorList>
            <person name="Roach M.J."/>
            <person name="Johnson D.L."/>
            <person name="Bohlmann J."/>
            <person name="van Vuuren H.J."/>
            <person name="Jones S.J."/>
            <person name="Pretorius I.S."/>
            <person name="Schmidt S.A."/>
            <person name="Borneman A.R."/>
        </authorList>
    </citation>
    <scope>NUCLEOTIDE SEQUENCE [LARGE SCALE GENOMIC DNA]</scope>
    <source>
        <strain evidence="19">cv. Chardonnay</strain>
        <tissue evidence="18">Leaf</tissue>
    </source>
</reference>
<evidence type="ECO:0000256" key="11">
    <source>
        <dbReference type="PIRSR" id="PIRSR600823-1"/>
    </source>
</evidence>
<evidence type="ECO:0000256" key="4">
    <source>
        <dbReference type="ARBA" id="ARBA00012313"/>
    </source>
</evidence>
<feature type="binding site" evidence="13">
    <location>
        <position position="133"/>
    </location>
    <ligand>
        <name>Ca(2+)</name>
        <dbReference type="ChEBI" id="CHEBI:29108"/>
        <label>1</label>
    </ligand>
</feature>
<evidence type="ECO:0000256" key="13">
    <source>
        <dbReference type="PIRSR" id="PIRSR600823-3"/>
    </source>
</evidence>
<dbReference type="PRINTS" id="PR00461">
    <property type="entry name" value="PLPEROXIDASE"/>
</dbReference>
<evidence type="ECO:0000256" key="9">
    <source>
        <dbReference type="ARBA" id="ARBA00023004"/>
    </source>
</evidence>
<feature type="active site" description="Proton acceptor" evidence="11">
    <location>
        <position position="111"/>
    </location>
</feature>
<evidence type="ECO:0000256" key="7">
    <source>
        <dbReference type="ARBA" id="ARBA00022723"/>
    </source>
</evidence>
<dbReference type="InterPro" id="IPR019794">
    <property type="entry name" value="Peroxidases_AS"/>
</dbReference>
<dbReference type="GO" id="GO:0140825">
    <property type="term" value="F:lactoperoxidase activity"/>
    <property type="evidence" value="ECO:0007669"/>
    <property type="project" value="UniProtKB-EC"/>
</dbReference>
<dbReference type="EMBL" id="QGNW01001658">
    <property type="protein sequence ID" value="RVW34047.1"/>
    <property type="molecule type" value="Genomic_DNA"/>
</dbReference>
<keyword evidence="8 16" id="KW-0560">Oxidoreductase</keyword>
<keyword evidence="9 13" id="KW-0408">Iron</keyword>
<comment type="caution">
    <text evidence="18">The sequence shown here is derived from an EMBL/GenBank/DDBJ whole genome shotgun (WGS) entry which is preliminary data.</text>
</comment>
<sequence>MIIQMFGVFETHTLRKLSFLVFLLCILISLKNHNAETKNSLQTARLPPPDSSSIFSRRLSLSANFGDSRSLEYDFYRNSCPPAEQIIRTMIRRLYEVRPNVAPALLRLVFHDCFIEGCDASVLLDAVNGVRSEKDSPPNETLKGFDIIDSIKAELEAACPGIVSCADILVLAAREVVVLAGGPFYPLDTGRRDSSRAFADAATYGIPSPDEELRTTLASFASRGFNEKETVSLLGAHSIGVVHCKFFLDRLYNFHGTNRPDPSLDSGFLELMRSRCNNSHRTAPPESPISFNIQPPFSFDGLPLPSFNSSLPSSPEEPGMVMDYDGLRSNFGTLYYRSLLQGRGILYADQQLMAKEGTESWVRAYASENTLFRRDFAITMMKLSNLQVLIAPLGLVRLNCSKVG</sequence>
<dbReference type="FunFam" id="1.10.420.10:FF:000025">
    <property type="entry name" value="Peroxidase"/>
    <property type="match status" value="1"/>
</dbReference>
<feature type="binding site" evidence="12">
    <location>
        <position position="207"/>
    </location>
    <ligand>
        <name>substrate</name>
    </ligand>
</feature>
<dbReference type="InterPro" id="IPR019793">
    <property type="entry name" value="Peroxidases_heam-ligand_BS"/>
</dbReference>
<evidence type="ECO:0000256" key="8">
    <source>
        <dbReference type="ARBA" id="ARBA00023002"/>
    </source>
</evidence>
<evidence type="ECO:0000256" key="1">
    <source>
        <dbReference type="ARBA" id="ARBA00000189"/>
    </source>
</evidence>
<evidence type="ECO:0000259" key="17">
    <source>
        <dbReference type="PROSITE" id="PS50873"/>
    </source>
</evidence>
<name>A0A438DEY4_VITVI</name>
<keyword evidence="7 13" id="KW-0479">Metal-binding</keyword>
<dbReference type="PROSITE" id="PS00436">
    <property type="entry name" value="PEROXIDASE_2"/>
    <property type="match status" value="1"/>
</dbReference>
<gene>
    <name evidence="18" type="primary">PER48_0</name>
    <name evidence="18" type="ORF">CK203_099337</name>
</gene>
<dbReference type="AlphaFoldDB" id="A0A438DEY4"/>
<feature type="binding site" evidence="13">
    <location>
        <position position="112"/>
    </location>
    <ligand>
        <name>Ca(2+)</name>
        <dbReference type="ChEBI" id="CHEBI:29108"/>
        <label>1</label>
    </ligand>
</feature>
<feature type="domain" description="Plant heme peroxidase family profile" evidence="17">
    <location>
        <begin position="70"/>
        <end position="404"/>
    </location>
</feature>
<keyword evidence="16" id="KW-0732">Signal</keyword>
<dbReference type="Gene3D" id="1.10.420.10">
    <property type="entry name" value="Peroxidase, domain 2"/>
    <property type="match status" value="2"/>
</dbReference>
<evidence type="ECO:0000256" key="15">
    <source>
        <dbReference type="PIRSR" id="PIRSR600823-5"/>
    </source>
</evidence>
<feature type="binding site" description="axial binding residue" evidence="13">
    <location>
        <position position="237"/>
    </location>
    <ligand>
        <name>heme b</name>
        <dbReference type="ChEBI" id="CHEBI:60344"/>
    </ligand>
    <ligandPart>
        <name>Fe</name>
        <dbReference type="ChEBI" id="CHEBI:18248"/>
    </ligandPart>
</feature>
<feature type="disulfide bond" evidence="15">
    <location>
        <begin position="113"/>
        <end position="118"/>
    </location>
</feature>
<dbReference type="InterPro" id="IPR033905">
    <property type="entry name" value="Secretory_peroxidase"/>
</dbReference>
<comment type="cofactor">
    <cofactor evidence="13 16">
        <name>heme b</name>
        <dbReference type="ChEBI" id="CHEBI:60344"/>
    </cofactor>
    <text evidence="13 16">Binds 1 heme b (iron(II)-protoporphyrin IX) group per subunit.</text>
</comment>
<dbReference type="InterPro" id="IPR010255">
    <property type="entry name" value="Haem_peroxidase_sf"/>
</dbReference>
<evidence type="ECO:0000313" key="18">
    <source>
        <dbReference type="EMBL" id="RVW34047.1"/>
    </source>
</evidence>